<dbReference type="InterPro" id="IPR002656">
    <property type="entry name" value="Acyl_transf_3_dom"/>
</dbReference>
<dbReference type="Proteomes" id="UP000548476">
    <property type="component" value="Unassembled WGS sequence"/>
</dbReference>
<evidence type="ECO:0000256" key="1">
    <source>
        <dbReference type="SAM" id="MobiDB-lite"/>
    </source>
</evidence>
<dbReference type="RefSeq" id="WP_184792294.1">
    <property type="nucleotide sequence ID" value="NZ_BONT01000050.1"/>
</dbReference>
<feature type="transmembrane region" description="Helical" evidence="2">
    <location>
        <begin position="57"/>
        <end position="76"/>
    </location>
</feature>
<reference evidence="4 5" key="1">
    <citation type="submission" date="2020-08" db="EMBL/GenBank/DDBJ databases">
        <title>Genomic Encyclopedia of Type Strains, Phase IV (KMG-IV): sequencing the most valuable type-strain genomes for metagenomic binning, comparative biology and taxonomic classification.</title>
        <authorList>
            <person name="Goeker M."/>
        </authorList>
    </citation>
    <scope>NUCLEOTIDE SEQUENCE [LARGE SCALE GENOMIC DNA]</scope>
    <source>
        <strain evidence="4 5">YIM 65646</strain>
    </source>
</reference>
<feature type="region of interest" description="Disordered" evidence="1">
    <location>
        <begin position="1"/>
        <end position="21"/>
    </location>
</feature>
<comment type="caution">
    <text evidence="4">The sequence shown here is derived from an EMBL/GenBank/DDBJ whole genome shotgun (WGS) entry which is preliminary data.</text>
</comment>
<evidence type="ECO:0000259" key="3">
    <source>
        <dbReference type="Pfam" id="PF01757"/>
    </source>
</evidence>
<dbReference type="AlphaFoldDB" id="A0A841G529"/>
<proteinExistence type="predicted"/>
<feature type="transmembrane region" description="Helical" evidence="2">
    <location>
        <begin position="144"/>
        <end position="164"/>
    </location>
</feature>
<keyword evidence="5" id="KW-1185">Reference proteome</keyword>
<feature type="transmembrane region" description="Helical" evidence="2">
    <location>
        <begin position="198"/>
        <end position="218"/>
    </location>
</feature>
<dbReference type="InterPro" id="IPR052734">
    <property type="entry name" value="Nod_factor_acetyltransferase"/>
</dbReference>
<dbReference type="GO" id="GO:0016747">
    <property type="term" value="F:acyltransferase activity, transferring groups other than amino-acyl groups"/>
    <property type="evidence" value="ECO:0007669"/>
    <property type="project" value="InterPro"/>
</dbReference>
<evidence type="ECO:0000313" key="4">
    <source>
        <dbReference type="EMBL" id="MBB6039210.1"/>
    </source>
</evidence>
<feature type="transmembrane region" description="Helical" evidence="2">
    <location>
        <begin position="304"/>
        <end position="325"/>
    </location>
</feature>
<keyword evidence="2" id="KW-1133">Transmembrane helix</keyword>
<dbReference type="PANTHER" id="PTHR37312:SF1">
    <property type="entry name" value="MEMBRANE-BOUND ACYLTRANSFERASE YKRP-RELATED"/>
    <property type="match status" value="1"/>
</dbReference>
<feature type="transmembrane region" description="Helical" evidence="2">
    <location>
        <begin position="238"/>
        <end position="262"/>
    </location>
</feature>
<evidence type="ECO:0000256" key="2">
    <source>
        <dbReference type="SAM" id="Phobius"/>
    </source>
</evidence>
<protein>
    <submittedName>
        <fullName evidence="4">Fucose 4-O-acetylase-like acetyltransferase</fullName>
    </submittedName>
</protein>
<dbReference type="PANTHER" id="PTHR37312">
    <property type="entry name" value="MEMBRANE-BOUND ACYLTRANSFERASE YKRP-RELATED"/>
    <property type="match status" value="1"/>
</dbReference>
<dbReference type="Pfam" id="PF01757">
    <property type="entry name" value="Acyl_transf_3"/>
    <property type="match status" value="1"/>
</dbReference>
<gene>
    <name evidence="4" type="ORF">HNR73_007101</name>
</gene>
<feature type="transmembrane region" description="Helical" evidence="2">
    <location>
        <begin position="26"/>
        <end position="45"/>
    </location>
</feature>
<keyword evidence="2" id="KW-0812">Transmembrane</keyword>
<sequence length="358" mass="40575">MSAPASSTTAPDAPPANPRPTRKDPYFSNAKLILIVLVACGHAWAPLMDSDAVRAAYLVLYDLHMPAFILISGYLSRSFAGRPDQWRRLLTGVALPYVTFSLAYGLMRIYTEGQFDWNLLYPWYLLWFLPALFFWRLTSQIWKVVRWPIAVAFAISFAASLTALSDVLDLGRILQFLPFFVIGLRLRREHFEALRRPWIRWSGLAATAGLLAVAYVFGSDLAPEWVYYNQGYGQLETALAWIVPIRVGTFLAAGILVVTFLAWTPKREFRLSALGERTIYAYLLHGFVIKIADEGLDLYRFEWLHTPAGAVLVTLLAAGLAVLLMTAPVTRLFRWVVEPRMPWLFTAQSRRRPQEVTA</sequence>
<feature type="transmembrane region" description="Helical" evidence="2">
    <location>
        <begin position="170"/>
        <end position="186"/>
    </location>
</feature>
<organism evidence="4 5">
    <name type="scientific">Phytomonospora endophytica</name>
    <dbReference type="NCBI Taxonomy" id="714109"/>
    <lineage>
        <taxon>Bacteria</taxon>
        <taxon>Bacillati</taxon>
        <taxon>Actinomycetota</taxon>
        <taxon>Actinomycetes</taxon>
        <taxon>Micromonosporales</taxon>
        <taxon>Micromonosporaceae</taxon>
        <taxon>Phytomonospora</taxon>
    </lineage>
</organism>
<keyword evidence="4" id="KW-0808">Transferase</keyword>
<evidence type="ECO:0000313" key="5">
    <source>
        <dbReference type="Proteomes" id="UP000548476"/>
    </source>
</evidence>
<feature type="transmembrane region" description="Helical" evidence="2">
    <location>
        <begin position="119"/>
        <end position="137"/>
    </location>
</feature>
<name>A0A841G529_9ACTN</name>
<feature type="transmembrane region" description="Helical" evidence="2">
    <location>
        <begin position="88"/>
        <end position="107"/>
    </location>
</feature>
<keyword evidence="2" id="KW-0472">Membrane</keyword>
<feature type="domain" description="Acyltransferase 3" evidence="3">
    <location>
        <begin position="26"/>
        <end position="320"/>
    </location>
</feature>
<accession>A0A841G529</accession>
<dbReference type="EMBL" id="JACHGT010000020">
    <property type="protein sequence ID" value="MBB6039210.1"/>
    <property type="molecule type" value="Genomic_DNA"/>
</dbReference>
<feature type="compositionally biased region" description="Low complexity" evidence="1">
    <location>
        <begin position="1"/>
        <end position="11"/>
    </location>
</feature>